<gene>
    <name evidence="2" type="ORF">HAX54_004709</name>
</gene>
<evidence type="ECO:0000313" key="3">
    <source>
        <dbReference type="Proteomes" id="UP000823775"/>
    </source>
</evidence>
<feature type="compositionally biased region" description="Gly residues" evidence="1">
    <location>
        <begin position="117"/>
        <end position="126"/>
    </location>
</feature>
<organism evidence="2 3">
    <name type="scientific">Datura stramonium</name>
    <name type="common">Jimsonweed</name>
    <name type="synonym">Common thornapple</name>
    <dbReference type="NCBI Taxonomy" id="4076"/>
    <lineage>
        <taxon>Eukaryota</taxon>
        <taxon>Viridiplantae</taxon>
        <taxon>Streptophyta</taxon>
        <taxon>Embryophyta</taxon>
        <taxon>Tracheophyta</taxon>
        <taxon>Spermatophyta</taxon>
        <taxon>Magnoliopsida</taxon>
        <taxon>eudicotyledons</taxon>
        <taxon>Gunneridae</taxon>
        <taxon>Pentapetalae</taxon>
        <taxon>asterids</taxon>
        <taxon>lamiids</taxon>
        <taxon>Solanales</taxon>
        <taxon>Solanaceae</taxon>
        <taxon>Solanoideae</taxon>
        <taxon>Datureae</taxon>
        <taxon>Datura</taxon>
    </lineage>
</organism>
<keyword evidence="3" id="KW-1185">Reference proteome</keyword>
<name>A0ABS8RUA9_DATST</name>
<comment type="caution">
    <text evidence="2">The sequence shown here is derived from an EMBL/GenBank/DDBJ whole genome shotgun (WGS) entry which is preliminary data.</text>
</comment>
<feature type="region of interest" description="Disordered" evidence="1">
    <location>
        <begin position="104"/>
        <end position="133"/>
    </location>
</feature>
<proteinExistence type="predicted"/>
<feature type="compositionally biased region" description="Basic and acidic residues" evidence="1">
    <location>
        <begin position="104"/>
        <end position="115"/>
    </location>
</feature>
<evidence type="ECO:0000313" key="2">
    <source>
        <dbReference type="EMBL" id="MCD7450263.1"/>
    </source>
</evidence>
<reference evidence="2 3" key="1">
    <citation type="journal article" date="2021" name="BMC Genomics">
        <title>Datura genome reveals duplications of psychoactive alkaloid biosynthetic genes and high mutation rate following tissue culture.</title>
        <authorList>
            <person name="Rajewski A."/>
            <person name="Carter-House D."/>
            <person name="Stajich J."/>
            <person name="Litt A."/>
        </authorList>
    </citation>
    <scope>NUCLEOTIDE SEQUENCE [LARGE SCALE GENOMIC DNA]</scope>
    <source>
        <strain evidence="2">AR-01</strain>
    </source>
</reference>
<accession>A0ABS8RUA9</accession>
<dbReference type="Proteomes" id="UP000823775">
    <property type="component" value="Unassembled WGS sequence"/>
</dbReference>
<sequence>MGYEGLCDVEANGEKEGFEGGGGREYRGRTWSFTSGPLGLVRRDEEKRKKREKGEFGGRDLGFPVGGVGLVDSRREKERETAVRCCGWCRRAVEREGEQERETIVRRRKCEKRETAGSGGRTGGVGDARESGW</sequence>
<dbReference type="EMBL" id="JACEIK010000122">
    <property type="protein sequence ID" value="MCD7450263.1"/>
    <property type="molecule type" value="Genomic_DNA"/>
</dbReference>
<evidence type="ECO:0000256" key="1">
    <source>
        <dbReference type="SAM" id="MobiDB-lite"/>
    </source>
</evidence>
<protein>
    <submittedName>
        <fullName evidence="2">Uncharacterized protein</fullName>
    </submittedName>
</protein>